<dbReference type="GO" id="GO:0045159">
    <property type="term" value="F:myosin II binding"/>
    <property type="evidence" value="ECO:0007669"/>
    <property type="project" value="TreeGrafter"/>
</dbReference>
<accession>A0A8H3IX70</accession>
<feature type="region of interest" description="Disordered" evidence="4">
    <location>
        <begin position="634"/>
        <end position="655"/>
    </location>
</feature>
<dbReference type="Proteomes" id="UP000664534">
    <property type="component" value="Unassembled WGS sequence"/>
</dbReference>
<feature type="domain" description="Lethal giant larvae (Lgl)-like C-terminal" evidence="5">
    <location>
        <begin position="518"/>
        <end position="907"/>
    </location>
</feature>
<dbReference type="OrthoDB" id="19944at2759"/>
<proteinExistence type="inferred from homology"/>
<feature type="compositionally biased region" description="Basic and acidic residues" evidence="4">
    <location>
        <begin position="904"/>
        <end position="921"/>
    </location>
</feature>
<dbReference type="PANTHER" id="PTHR10241">
    <property type="entry name" value="LETHAL 2 GIANT LARVAE PROTEIN"/>
    <property type="match status" value="1"/>
</dbReference>
<dbReference type="SMART" id="SM00320">
    <property type="entry name" value="WD40"/>
    <property type="match status" value="6"/>
</dbReference>
<evidence type="ECO:0000259" key="5">
    <source>
        <dbReference type="Pfam" id="PF08596"/>
    </source>
</evidence>
<dbReference type="Pfam" id="PF08596">
    <property type="entry name" value="Lgl_C"/>
    <property type="match status" value="1"/>
</dbReference>
<dbReference type="FunFam" id="2.130.10.10:FF:000848">
    <property type="entry name" value="SNARE-dependent exocytosis protein (Sro7), putative"/>
    <property type="match status" value="1"/>
</dbReference>
<comment type="similarity">
    <text evidence="1">Belongs to the WD repeat L(2)GL family.</text>
</comment>
<protein>
    <recommendedName>
        <fullName evidence="5">Lethal giant larvae (Lgl)-like C-terminal domain-containing protein</fullName>
    </recommendedName>
</protein>
<reference evidence="6" key="1">
    <citation type="submission" date="2021-03" db="EMBL/GenBank/DDBJ databases">
        <authorList>
            <person name="Tagirdzhanova G."/>
        </authorList>
    </citation>
    <scope>NUCLEOTIDE SEQUENCE</scope>
</reference>
<dbReference type="GO" id="GO:0005737">
    <property type="term" value="C:cytoplasm"/>
    <property type="evidence" value="ECO:0007669"/>
    <property type="project" value="TreeGrafter"/>
</dbReference>
<dbReference type="Pfam" id="PF00400">
    <property type="entry name" value="WD40"/>
    <property type="match status" value="1"/>
</dbReference>
<keyword evidence="3" id="KW-0853">WD repeat</keyword>
<comment type="caution">
    <text evidence="6">The sequence shown here is derived from an EMBL/GenBank/DDBJ whole genome shotgun (WGS) entry which is preliminary data.</text>
</comment>
<evidence type="ECO:0000256" key="3">
    <source>
        <dbReference type="PROSITE-ProRule" id="PRU00221"/>
    </source>
</evidence>
<dbReference type="PANTHER" id="PTHR10241:SF25">
    <property type="entry name" value="TOMOSYN, ISOFORM C"/>
    <property type="match status" value="1"/>
</dbReference>
<dbReference type="PROSITE" id="PS50082">
    <property type="entry name" value="WD_REPEATS_2"/>
    <property type="match status" value="1"/>
</dbReference>
<dbReference type="InterPro" id="IPR001680">
    <property type="entry name" value="WD40_rpt"/>
</dbReference>
<dbReference type="SUPFAM" id="SSF50978">
    <property type="entry name" value="WD40 repeat-like"/>
    <property type="match status" value="1"/>
</dbReference>
<feature type="region of interest" description="Disordered" evidence="4">
    <location>
        <begin position="897"/>
        <end position="942"/>
    </location>
</feature>
<dbReference type="InterPro" id="IPR015943">
    <property type="entry name" value="WD40/YVTN_repeat-like_dom_sf"/>
</dbReference>
<dbReference type="InterPro" id="IPR013905">
    <property type="entry name" value="Lgl_C_dom"/>
</dbReference>
<name>A0A8H3IX70_9LECA</name>
<dbReference type="AlphaFoldDB" id="A0A8H3IX70"/>
<evidence type="ECO:0000256" key="2">
    <source>
        <dbReference type="ARBA" id="ARBA00022483"/>
    </source>
</evidence>
<organism evidence="6 7">
    <name type="scientific">Imshaugia aleurites</name>
    <dbReference type="NCBI Taxonomy" id="172621"/>
    <lineage>
        <taxon>Eukaryota</taxon>
        <taxon>Fungi</taxon>
        <taxon>Dikarya</taxon>
        <taxon>Ascomycota</taxon>
        <taxon>Pezizomycotina</taxon>
        <taxon>Lecanoromycetes</taxon>
        <taxon>OSLEUM clade</taxon>
        <taxon>Lecanoromycetidae</taxon>
        <taxon>Lecanorales</taxon>
        <taxon>Lecanorineae</taxon>
        <taxon>Parmeliaceae</taxon>
        <taxon>Imshaugia</taxon>
    </lineage>
</organism>
<evidence type="ECO:0000256" key="4">
    <source>
        <dbReference type="SAM" id="MobiDB-lite"/>
    </source>
</evidence>
<dbReference type="InterPro" id="IPR036322">
    <property type="entry name" value="WD40_repeat_dom_sf"/>
</dbReference>
<keyword evidence="7" id="KW-1185">Reference proteome</keyword>
<dbReference type="GO" id="GO:0005886">
    <property type="term" value="C:plasma membrane"/>
    <property type="evidence" value="ECO:0007669"/>
    <property type="project" value="TreeGrafter"/>
</dbReference>
<evidence type="ECO:0000256" key="1">
    <source>
        <dbReference type="ARBA" id="ARBA00008070"/>
    </source>
</evidence>
<dbReference type="GO" id="GO:0019905">
    <property type="term" value="F:syntaxin binding"/>
    <property type="evidence" value="ECO:0007669"/>
    <property type="project" value="TreeGrafter"/>
</dbReference>
<evidence type="ECO:0000313" key="7">
    <source>
        <dbReference type="Proteomes" id="UP000664534"/>
    </source>
</evidence>
<evidence type="ECO:0000313" key="6">
    <source>
        <dbReference type="EMBL" id="CAF9936503.1"/>
    </source>
</evidence>
<feature type="repeat" description="WD" evidence="3">
    <location>
        <begin position="242"/>
        <end position="271"/>
    </location>
</feature>
<keyword evidence="2" id="KW-0268">Exocytosis</keyword>
<gene>
    <name evidence="6" type="ORF">IMSHALPRED_010786</name>
</gene>
<dbReference type="GO" id="GO:0005096">
    <property type="term" value="F:GTPase activator activity"/>
    <property type="evidence" value="ECO:0007669"/>
    <property type="project" value="TreeGrafter"/>
</dbReference>
<dbReference type="GO" id="GO:0006893">
    <property type="term" value="P:Golgi to plasma membrane transport"/>
    <property type="evidence" value="ECO:0007669"/>
    <property type="project" value="TreeGrafter"/>
</dbReference>
<dbReference type="Gene3D" id="2.130.10.10">
    <property type="entry name" value="YVTN repeat-like/Quinoprotein amine dehydrogenase"/>
    <property type="match status" value="2"/>
</dbReference>
<dbReference type="GO" id="GO:0006887">
    <property type="term" value="P:exocytosis"/>
    <property type="evidence" value="ECO:0007669"/>
    <property type="project" value="UniProtKB-KW"/>
</dbReference>
<dbReference type="EMBL" id="CAJPDT010000091">
    <property type="protein sequence ID" value="CAF9936503.1"/>
    <property type="molecule type" value="Genomic_DNA"/>
</dbReference>
<sequence>MASFLRGKQAGIQRDFSTGLDSQLFAIDEVIRYGVNSQVSALAYDPVQSLFAVGTKDTKFGSGKIYIFGQKRVAVSLKLPRKASVKTLQFCADKLVCVDSKNDLSVFALATTRILGSYAPPGLITALATDPTLDYALLGLQNGEIIAYDLDRLSLTPLRIPNLWRDRNPRARLLPVETLAFHPRDIGNLLVGYSEGAVIFSFKHNKPLKFFHYELPSGAPGGDPLANPGSPARCPRLIQAIWHPTGTFILTAYEDSSFVVWDPKDGRKLLARTIQATNIDMPGASSQMAGPTRGTPAQKEPLFRISWCSKANPDDTGLLIAGGLSTSEAARGLTFLDLGPTPNYTTSSWQILSEHFERPKAQHTLSTPPNAGVVEYCLIPRKSPHFAGSNDPIAVIALLASGEMVTLSFPSGHPITPTNQLHVSLTYIHPFVNHIDIAFIDRTRWLGMVENRSRGPPILKGGAESKRSLMKFANRNIIQTAHADGTIRVWDAGHGDEIENEDVLQVDVARALGRYRDIDVIMMSMAGATGELAVGLRTGEVAIFRWGKNRDFGRDMPHKEIKGFGLETIIDRAEPTVKEGLLPLTLLNPQQGSVTALKMSDVGFMCAGFEGGSITVIDLRGPAVIYEASVSDFGSSSGKHGSFRRNSNSQNQAKPEWSTSLEFGVMMLDGDDYSSILLFVGTNLGRLVTFKLLPEATGGYTVKLVGMCTLDSKIISILPINTDSGDLAAATQDVVASLRSGARINGVILAVTTTGARIFKPAAAKGANKSWDQFLCYQAAVVKFEAYTYALVGLFGDGCAKAFSVPGLKEIGSTNVSHILDVRRLSEAIITPTGFVFGWTGPSEIASLNVWGTGQDLTRSLDKLFNTQALIPPRPTISNLQWMSGTQYVTPADMDMFIGGPDRPPSKRMIEQQRADEEARRVASRQPASSSSGAGRHPPGRQEEGYWAYMQRQVQERTENLGLAGDNMEKLEDNSAGFADDVNKYVSSQKKKAVMGLISHKLGL</sequence>